<organism evidence="5 6">
    <name type="scientific">Lachnellula willkommii</name>
    <dbReference type="NCBI Taxonomy" id="215461"/>
    <lineage>
        <taxon>Eukaryota</taxon>
        <taxon>Fungi</taxon>
        <taxon>Dikarya</taxon>
        <taxon>Ascomycota</taxon>
        <taxon>Pezizomycotina</taxon>
        <taxon>Leotiomycetes</taxon>
        <taxon>Helotiales</taxon>
        <taxon>Lachnaceae</taxon>
        <taxon>Lachnellula</taxon>
    </lineage>
</organism>
<keyword evidence="3" id="KW-0732">Signal</keyword>
<dbReference type="InterPro" id="IPR016169">
    <property type="entry name" value="FAD-bd_PCMH_sub2"/>
</dbReference>
<dbReference type="InterPro" id="IPR016166">
    <property type="entry name" value="FAD-bd_PCMH"/>
</dbReference>
<dbReference type="PROSITE" id="PS51387">
    <property type="entry name" value="FAD_PCMH"/>
    <property type="match status" value="1"/>
</dbReference>
<name>A0A559MF58_9HELO</name>
<dbReference type="InterPro" id="IPR036318">
    <property type="entry name" value="FAD-bd_PCMH-like_sf"/>
</dbReference>
<keyword evidence="6" id="KW-1185">Reference proteome</keyword>
<gene>
    <name evidence="5" type="ORF">LAWI1_G002573</name>
</gene>
<protein>
    <submittedName>
        <fullName evidence="5">FAD-linked oxidoreductase</fullName>
    </submittedName>
</protein>
<reference evidence="5 6" key="1">
    <citation type="submission" date="2018-05" db="EMBL/GenBank/DDBJ databases">
        <title>Genome sequencing and assembly of the regulated plant pathogen Lachnellula willkommii and related sister species for the development of diagnostic species identification markers.</title>
        <authorList>
            <person name="Giroux E."/>
            <person name="Bilodeau G."/>
        </authorList>
    </citation>
    <scope>NUCLEOTIDE SEQUENCE [LARGE SCALE GENOMIC DNA]</scope>
    <source>
        <strain evidence="5 6">CBS 172.35</strain>
    </source>
</reference>
<dbReference type="InterPro" id="IPR012951">
    <property type="entry name" value="BBE"/>
</dbReference>
<dbReference type="GO" id="GO:0071949">
    <property type="term" value="F:FAD binding"/>
    <property type="evidence" value="ECO:0007669"/>
    <property type="project" value="InterPro"/>
</dbReference>
<keyword evidence="2" id="KW-0560">Oxidoreductase</keyword>
<sequence length="599" mass="64011">MISHERLLCGLLFAFSLVTRSKAATPTAAQWAALNQTVGGRLFAGVPLAQSCYSSYNGTATTPATAVCSAVQSVYTASSYISENYAGFMNTNWGTCQRTGEGCPLDWNTPTDPTVYDAGQTCYQGSISPYYIEVQEVSDIQAGLQFANETGVPLSIKNTGHDYTGRSSAPGSLALWTHNVQPALTLTKDFIPDGCSGPVGDGVTMGAGQQFEGLYAFADENNVTVVGGAAGSVGPAGGWITGGGHSAITNVYGLGVDNVMQIRTVLPNGTYVTANECQNQDLWFALRGGGGSTFGVNFEMTTRANPKITLQVAYINYYSPDPNSSAELLSLMIQSATTWAAQGWGGYLSPGAYSLEYQSLILMTPLLTNEEAIAAMTPLFDLANAPGNYVYSSGVNTVNSYYEMYNVYLAPGGEKLGLGTALGSRLIPASQFESAASQEALLNALIEVQDMVTYPTRSNDTLLLSYGVPFQILVTTPSNYPTTAANDTSAVHPAWREAVWHMVLNVPFSNSADAADIQTAFEIATNTTDVLRELIPDGGAYLNEADTFEKDRVGTFWGQEKYDRLVGIKQELDPGNLLTCFGCIGWDETDERYGCYPDL</sequence>
<proteinExistence type="inferred from homology"/>
<dbReference type="EMBL" id="QGML01000509">
    <property type="protein sequence ID" value="TVY91602.1"/>
    <property type="molecule type" value="Genomic_DNA"/>
</dbReference>
<feature type="domain" description="FAD-binding PCMH-type" evidence="4">
    <location>
        <begin position="123"/>
        <end position="307"/>
    </location>
</feature>
<dbReference type="InterPro" id="IPR006094">
    <property type="entry name" value="Oxid_FAD_bind_N"/>
</dbReference>
<dbReference type="Pfam" id="PF08031">
    <property type="entry name" value="BBE"/>
    <property type="match status" value="1"/>
</dbReference>
<evidence type="ECO:0000256" key="3">
    <source>
        <dbReference type="SAM" id="SignalP"/>
    </source>
</evidence>
<dbReference type="Pfam" id="PF01565">
    <property type="entry name" value="FAD_binding_4"/>
    <property type="match status" value="1"/>
</dbReference>
<feature type="chain" id="PRO_5021800813" evidence="3">
    <location>
        <begin position="24"/>
        <end position="599"/>
    </location>
</feature>
<evidence type="ECO:0000313" key="5">
    <source>
        <dbReference type="EMBL" id="TVY91602.1"/>
    </source>
</evidence>
<dbReference type="SUPFAM" id="SSF56176">
    <property type="entry name" value="FAD-binding/transporter-associated domain-like"/>
    <property type="match status" value="1"/>
</dbReference>
<dbReference type="AlphaFoldDB" id="A0A559MF58"/>
<dbReference type="PANTHER" id="PTHR13878:SF91">
    <property type="entry name" value="FAD BINDING DOMAIN PROTEIN (AFU_ORTHOLOGUE AFUA_6G12070)-RELATED"/>
    <property type="match status" value="1"/>
</dbReference>
<evidence type="ECO:0000256" key="1">
    <source>
        <dbReference type="ARBA" id="ARBA00005466"/>
    </source>
</evidence>
<evidence type="ECO:0000259" key="4">
    <source>
        <dbReference type="PROSITE" id="PS51387"/>
    </source>
</evidence>
<dbReference type="PANTHER" id="PTHR13878">
    <property type="entry name" value="GULONOLACTONE OXIDASE"/>
    <property type="match status" value="1"/>
</dbReference>
<evidence type="ECO:0000313" key="6">
    <source>
        <dbReference type="Proteomes" id="UP000315522"/>
    </source>
</evidence>
<comment type="similarity">
    <text evidence="1">Belongs to the oxygen-dependent FAD-linked oxidoreductase family.</text>
</comment>
<dbReference type="Gene3D" id="3.30.465.10">
    <property type="match status" value="1"/>
</dbReference>
<dbReference type="GO" id="GO:0016491">
    <property type="term" value="F:oxidoreductase activity"/>
    <property type="evidence" value="ECO:0007669"/>
    <property type="project" value="UniProtKB-KW"/>
</dbReference>
<feature type="signal peptide" evidence="3">
    <location>
        <begin position="1"/>
        <end position="23"/>
    </location>
</feature>
<comment type="caution">
    <text evidence="5">The sequence shown here is derived from an EMBL/GenBank/DDBJ whole genome shotgun (WGS) entry which is preliminary data.</text>
</comment>
<dbReference type="Proteomes" id="UP000315522">
    <property type="component" value="Unassembled WGS sequence"/>
</dbReference>
<dbReference type="InterPro" id="IPR050432">
    <property type="entry name" value="FAD-linked_Oxidoreductases_BP"/>
</dbReference>
<accession>A0A559MF58</accession>
<evidence type="ECO:0000256" key="2">
    <source>
        <dbReference type="ARBA" id="ARBA00023002"/>
    </source>
</evidence>